<evidence type="ECO:0000256" key="1">
    <source>
        <dbReference type="ARBA" id="ARBA00001968"/>
    </source>
</evidence>
<evidence type="ECO:0000256" key="4">
    <source>
        <dbReference type="NCBIfam" id="TIGR01928"/>
    </source>
</evidence>
<sequence>MTQKEDILQLPISFKNIRLIRLNLPQKEQFVSGIGVRNSREALIIEWEDIHGVKGYGECSCRPDPYYSDEFIEGAIALVDQFIVPFLVTNQTFGDLLKLLDKIRGWNFTKAAVEMAALQVIEKNTGKSPFELLQNKPLDHVPVGISLGLYTELDRMKKVVKNALETGYKRLKFKISPNVRIDFFEEINPMLFAADTYVSFDANGSFGENDLEIFNYFANTYQSMIEQPFAPNRFDVLLKAKKENPDVYICYDEEIKSIGDLMKLHHLGLLDEVNLKVGRVGGVMKSIEIIQYCAEHNIPCWIGGMFETGIGRTLNLRMASYLPNARAHDLSPSDRYFLEDIVQPNIEMNNGMVAMQSLQNCEIQSNLIDKYTIDQKTLEATC</sequence>
<dbReference type="SFLD" id="SFLDS00001">
    <property type="entry name" value="Enolase"/>
    <property type="match status" value="1"/>
</dbReference>
<comment type="cofactor">
    <cofactor evidence="1">
        <name>a divalent metal cation</name>
        <dbReference type="ChEBI" id="CHEBI:60240"/>
    </cofactor>
</comment>
<keyword evidence="7" id="KW-1185">Reference proteome</keyword>
<protein>
    <recommendedName>
        <fullName evidence="3 4">o-succinylbenzoate synthase</fullName>
        <ecNumber evidence="3 4">4.2.1.113</ecNumber>
    </recommendedName>
</protein>
<dbReference type="GO" id="GO:0043748">
    <property type="term" value="F:O-succinylbenzoate synthase activity"/>
    <property type="evidence" value="ECO:0007669"/>
    <property type="project" value="UniProtKB-EC"/>
</dbReference>
<gene>
    <name evidence="6" type="primary">menC</name>
    <name evidence="6" type="ORF">H2O64_08155</name>
</gene>
<dbReference type="EC" id="4.2.1.113" evidence="3 4"/>
<evidence type="ECO:0000256" key="2">
    <source>
        <dbReference type="ARBA" id="ARBA00022723"/>
    </source>
</evidence>
<keyword evidence="2" id="KW-0479">Metal-binding</keyword>
<accession>A0ABR7Q7U9</accession>
<dbReference type="InterPro" id="IPR029017">
    <property type="entry name" value="Enolase-like_N"/>
</dbReference>
<comment type="caution">
    <text evidence="6">The sequence shown here is derived from an EMBL/GenBank/DDBJ whole genome shotgun (WGS) entry which is preliminary data.</text>
</comment>
<dbReference type="InterPro" id="IPR029065">
    <property type="entry name" value="Enolase_C-like"/>
</dbReference>
<dbReference type="InterPro" id="IPR010197">
    <property type="entry name" value="OSBS/NAAAR"/>
</dbReference>
<proteinExistence type="predicted"/>
<feature type="domain" description="Enolase C-terminal" evidence="5">
    <location>
        <begin position="156"/>
        <end position="355"/>
    </location>
</feature>
<dbReference type="RefSeq" id="WP_187561695.1">
    <property type="nucleotide sequence ID" value="NZ_JACGWS010000004.1"/>
</dbReference>
<dbReference type="EMBL" id="JACGWS010000004">
    <property type="protein sequence ID" value="MBC8754644.1"/>
    <property type="molecule type" value="Genomic_DNA"/>
</dbReference>
<name>A0ABR7Q7U9_9FLAO</name>
<dbReference type="Gene3D" id="3.30.390.10">
    <property type="entry name" value="Enolase-like, N-terminal domain"/>
    <property type="match status" value="1"/>
</dbReference>
<dbReference type="SUPFAM" id="SSF54826">
    <property type="entry name" value="Enolase N-terminal domain-like"/>
    <property type="match status" value="1"/>
</dbReference>
<dbReference type="SFLD" id="SFLDG00180">
    <property type="entry name" value="muconate_cycloisomerase"/>
    <property type="match status" value="1"/>
</dbReference>
<evidence type="ECO:0000313" key="7">
    <source>
        <dbReference type="Proteomes" id="UP000619238"/>
    </source>
</evidence>
<dbReference type="Gene3D" id="3.20.20.120">
    <property type="entry name" value="Enolase-like C-terminal domain"/>
    <property type="match status" value="1"/>
</dbReference>
<dbReference type="Pfam" id="PF13378">
    <property type="entry name" value="MR_MLE_C"/>
    <property type="match status" value="1"/>
</dbReference>
<organism evidence="6 7">
    <name type="scientific">Kordia aestuariivivens</name>
    <dbReference type="NCBI Taxonomy" id="2759037"/>
    <lineage>
        <taxon>Bacteria</taxon>
        <taxon>Pseudomonadati</taxon>
        <taxon>Bacteroidota</taxon>
        <taxon>Flavobacteriia</taxon>
        <taxon>Flavobacteriales</taxon>
        <taxon>Flavobacteriaceae</taxon>
        <taxon>Kordia</taxon>
    </lineage>
</organism>
<dbReference type="SUPFAM" id="SSF51604">
    <property type="entry name" value="Enolase C-terminal domain-like"/>
    <property type="match status" value="1"/>
</dbReference>
<dbReference type="PANTHER" id="PTHR48073">
    <property type="entry name" value="O-SUCCINYLBENZOATE SYNTHASE-RELATED"/>
    <property type="match status" value="1"/>
</dbReference>
<keyword evidence="6" id="KW-0456">Lyase</keyword>
<evidence type="ECO:0000259" key="5">
    <source>
        <dbReference type="Pfam" id="PF13378"/>
    </source>
</evidence>
<dbReference type="InterPro" id="IPR036849">
    <property type="entry name" value="Enolase-like_C_sf"/>
</dbReference>
<dbReference type="NCBIfam" id="TIGR01928">
    <property type="entry name" value="menC_lowGC_arch"/>
    <property type="match status" value="1"/>
</dbReference>
<evidence type="ECO:0000256" key="3">
    <source>
        <dbReference type="ARBA" id="ARBA00029491"/>
    </source>
</evidence>
<evidence type="ECO:0000313" key="6">
    <source>
        <dbReference type="EMBL" id="MBC8754644.1"/>
    </source>
</evidence>
<dbReference type="SFLD" id="SFLDF00009">
    <property type="entry name" value="o-succinylbenzoate_synthase"/>
    <property type="match status" value="1"/>
</dbReference>
<dbReference type="Proteomes" id="UP000619238">
    <property type="component" value="Unassembled WGS sequence"/>
</dbReference>
<reference evidence="6 7" key="1">
    <citation type="submission" date="2020-07" db="EMBL/GenBank/DDBJ databases">
        <title>Description of Kordia aestuariivivens sp. nov., isolated from a tidal flat.</title>
        <authorList>
            <person name="Park S."/>
            <person name="Yoon J.-H."/>
        </authorList>
    </citation>
    <scope>NUCLEOTIDE SEQUENCE [LARGE SCALE GENOMIC DNA]</scope>
    <source>
        <strain evidence="6 7">YSTF-M3</strain>
    </source>
</reference>